<evidence type="ECO:0000256" key="1">
    <source>
        <dbReference type="SAM" id="SignalP"/>
    </source>
</evidence>
<gene>
    <name evidence="2" type="ORF">EW146_g6301</name>
</gene>
<reference evidence="2 3" key="1">
    <citation type="submission" date="2019-02" db="EMBL/GenBank/DDBJ databases">
        <title>Genome sequencing of the rare red list fungi Bondarzewia mesenterica.</title>
        <authorList>
            <person name="Buettner E."/>
            <person name="Kellner H."/>
        </authorList>
    </citation>
    <scope>NUCLEOTIDE SEQUENCE [LARGE SCALE GENOMIC DNA]</scope>
    <source>
        <strain evidence="2 3">DSM 108281</strain>
    </source>
</reference>
<feature type="chain" id="PRO_5020494176" description="Secreted protein" evidence="1">
    <location>
        <begin position="22"/>
        <end position="147"/>
    </location>
</feature>
<keyword evidence="3" id="KW-1185">Reference proteome</keyword>
<dbReference type="Proteomes" id="UP000310158">
    <property type="component" value="Unassembled WGS sequence"/>
</dbReference>
<accession>A0A4S4LUP1</accession>
<dbReference type="AlphaFoldDB" id="A0A4S4LUP1"/>
<evidence type="ECO:0008006" key="4">
    <source>
        <dbReference type="Google" id="ProtNLM"/>
    </source>
</evidence>
<organism evidence="2 3">
    <name type="scientific">Bondarzewia mesenterica</name>
    <dbReference type="NCBI Taxonomy" id="1095465"/>
    <lineage>
        <taxon>Eukaryota</taxon>
        <taxon>Fungi</taxon>
        <taxon>Dikarya</taxon>
        <taxon>Basidiomycota</taxon>
        <taxon>Agaricomycotina</taxon>
        <taxon>Agaricomycetes</taxon>
        <taxon>Russulales</taxon>
        <taxon>Bondarzewiaceae</taxon>
        <taxon>Bondarzewia</taxon>
    </lineage>
</organism>
<name>A0A4S4LUP1_9AGAM</name>
<dbReference type="EMBL" id="SGPL01000311">
    <property type="protein sequence ID" value="THH13980.1"/>
    <property type="molecule type" value="Genomic_DNA"/>
</dbReference>
<feature type="signal peptide" evidence="1">
    <location>
        <begin position="1"/>
        <end position="21"/>
    </location>
</feature>
<keyword evidence="1" id="KW-0732">Signal</keyword>
<comment type="caution">
    <text evidence="2">The sequence shown here is derived from an EMBL/GenBank/DDBJ whole genome shotgun (WGS) entry which is preliminary data.</text>
</comment>
<evidence type="ECO:0000313" key="3">
    <source>
        <dbReference type="Proteomes" id="UP000310158"/>
    </source>
</evidence>
<sequence length="147" mass="16224">MLAMITIVVTLCVALSDSVVARVFADALYGPTPKPTSYFPAVPRVENPKQKRTVRFASPIATVLSFDIPEAERPEITRRAASLTVPQVSKTPAEHVSRPKLDGLIMPSVASLKTKNGSYYPPSSPVWRRTGVLYRARFTSYFTRRAA</sequence>
<protein>
    <recommendedName>
        <fullName evidence="4">Secreted protein</fullName>
    </recommendedName>
</protein>
<evidence type="ECO:0000313" key="2">
    <source>
        <dbReference type="EMBL" id="THH13980.1"/>
    </source>
</evidence>
<proteinExistence type="predicted"/>